<sequence>MTQKVRIVTDSTADLDKNILEEYNIEVVPLTYTLNGVSYTDGIDFEPAEFIEKMMESAEIPKSSQPSPIHFKEVYDRLHAEGFQVLSIHMSGKLSGTVRAAQQGASLTEGEVTVIDSNYISSALGFQVIEAAKMAKKGAMLDKIISHIEQVRKNTFLYVSVDTLEHLEKGGRIGKGKALLGSLLNIKPIASLQDGIFTPITKVRSHSQVVKFFMKQLIQDIKDRDLLRIGVAHANALDLALRLKEELLKITTADKIDICTTTPIISIHTGKGALGVSYYVKP</sequence>
<comment type="function">
    <text evidence="1">May bind long-chain fatty acids, such as palmitate, and may play a role in lipid transport or fatty acid metabolism.</text>
</comment>
<dbReference type="InterPro" id="IPR050270">
    <property type="entry name" value="DegV_domain_contain"/>
</dbReference>
<dbReference type="EMBL" id="LWBR01000079">
    <property type="protein sequence ID" value="KZN94653.1"/>
    <property type="molecule type" value="Genomic_DNA"/>
</dbReference>
<dbReference type="STRING" id="33936.AZI98_18285"/>
<keyword evidence="4" id="KW-1185">Reference proteome</keyword>
<organism evidence="3 4">
    <name type="scientific">Aeribacillus pallidus</name>
    <dbReference type="NCBI Taxonomy" id="33936"/>
    <lineage>
        <taxon>Bacteria</taxon>
        <taxon>Bacillati</taxon>
        <taxon>Bacillota</taxon>
        <taxon>Bacilli</taxon>
        <taxon>Bacillales</taxon>
        <taxon>Bacillaceae</taxon>
        <taxon>Aeribacillus</taxon>
    </lineage>
</organism>
<accession>A0A161W3A6</accession>
<evidence type="ECO:0000256" key="1">
    <source>
        <dbReference type="ARBA" id="ARBA00003238"/>
    </source>
</evidence>
<dbReference type="AlphaFoldDB" id="A0A167YX92"/>
<keyword evidence="2" id="KW-0446">Lipid-binding</keyword>
<proteinExistence type="predicted"/>
<dbReference type="Gene3D" id="3.40.50.10170">
    <property type="match status" value="1"/>
</dbReference>
<protein>
    <submittedName>
        <fullName evidence="3">Fatty acid-binding protein DegV</fullName>
    </submittedName>
</protein>
<dbReference type="GO" id="GO:0008289">
    <property type="term" value="F:lipid binding"/>
    <property type="evidence" value="ECO:0007669"/>
    <property type="project" value="UniProtKB-KW"/>
</dbReference>
<name>A0A167YX92_9BACI</name>
<evidence type="ECO:0000256" key="2">
    <source>
        <dbReference type="ARBA" id="ARBA00023121"/>
    </source>
</evidence>
<evidence type="ECO:0000313" key="3">
    <source>
        <dbReference type="EMBL" id="KZN94653.1"/>
    </source>
</evidence>
<dbReference type="Pfam" id="PF02645">
    <property type="entry name" value="DegV"/>
    <property type="match status" value="1"/>
</dbReference>
<dbReference type="NCBIfam" id="TIGR00762">
    <property type="entry name" value="DegV"/>
    <property type="match status" value="1"/>
</dbReference>
<dbReference type="Proteomes" id="UP000076476">
    <property type="component" value="Unassembled WGS sequence"/>
</dbReference>
<dbReference type="InterPro" id="IPR003797">
    <property type="entry name" value="DegV"/>
</dbReference>
<dbReference type="PROSITE" id="PS51482">
    <property type="entry name" value="DEGV"/>
    <property type="match status" value="1"/>
</dbReference>
<dbReference type="PANTHER" id="PTHR33434">
    <property type="entry name" value="DEGV DOMAIN-CONTAINING PROTEIN DR_1986-RELATED"/>
    <property type="match status" value="1"/>
</dbReference>
<dbReference type="Gene3D" id="3.30.1180.10">
    <property type="match status" value="1"/>
</dbReference>
<dbReference type="PANTHER" id="PTHR33434:SF8">
    <property type="entry name" value="DEGV DOMAIN-CONTAINING PROTEIN SPR1019"/>
    <property type="match status" value="1"/>
</dbReference>
<dbReference type="SUPFAM" id="SSF82549">
    <property type="entry name" value="DAK1/DegV-like"/>
    <property type="match status" value="1"/>
</dbReference>
<evidence type="ECO:0000313" key="4">
    <source>
        <dbReference type="Proteomes" id="UP000076476"/>
    </source>
</evidence>
<comment type="caution">
    <text evidence="3">The sequence shown here is derived from an EMBL/GenBank/DDBJ whole genome shotgun (WGS) entry which is preliminary data.</text>
</comment>
<dbReference type="InterPro" id="IPR043168">
    <property type="entry name" value="DegV_C"/>
</dbReference>
<gene>
    <name evidence="3" type="ORF">AZI98_18285</name>
</gene>
<reference evidence="3 4" key="1">
    <citation type="submission" date="2016-04" db="EMBL/GenBank/DDBJ databases">
        <title>Draft genome sequence of Aeribacillus pallidus 8m3 from petroleum reservoir.</title>
        <authorList>
            <person name="Poltaraus A.B."/>
            <person name="Nazina T.N."/>
            <person name="Tourova T.P."/>
            <person name="Malakho S.M."/>
            <person name="Korshunova A.V."/>
            <person name="Sokolova D.S."/>
        </authorList>
    </citation>
    <scope>NUCLEOTIDE SEQUENCE [LARGE SCALE GENOMIC DNA]</scope>
    <source>
        <strain evidence="3 4">8m3</strain>
    </source>
</reference>
<dbReference type="OrthoDB" id="5429275at2"/>
<accession>A0A167YX92</accession>
<dbReference type="RefSeq" id="WP_063389679.1">
    <property type="nucleotide sequence ID" value="NZ_LVHY01000109.1"/>
</dbReference>